<dbReference type="SUPFAM" id="SSF68906">
    <property type="entry name" value="SAP domain"/>
    <property type="match status" value="1"/>
</dbReference>
<dbReference type="GO" id="GO:0003676">
    <property type="term" value="F:nucleic acid binding"/>
    <property type="evidence" value="ECO:0007669"/>
    <property type="project" value="InterPro"/>
</dbReference>
<organism evidence="3 5">
    <name type="scientific">Vanilla planifolia</name>
    <name type="common">Vanilla</name>
    <dbReference type="NCBI Taxonomy" id="51239"/>
    <lineage>
        <taxon>Eukaryota</taxon>
        <taxon>Viridiplantae</taxon>
        <taxon>Streptophyta</taxon>
        <taxon>Embryophyta</taxon>
        <taxon>Tracheophyta</taxon>
        <taxon>Spermatophyta</taxon>
        <taxon>Magnoliopsida</taxon>
        <taxon>Liliopsida</taxon>
        <taxon>Asparagales</taxon>
        <taxon>Orchidaceae</taxon>
        <taxon>Vanilloideae</taxon>
        <taxon>Vanilleae</taxon>
        <taxon>Vanilla</taxon>
    </lineage>
</organism>
<feature type="compositionally biased region" description="Pro residues" evidence="1">
    <location>
        <begin position="836"/>
        <end position="847"/>
    </location>
</feature>
<dbReference type="EMBL" id="JADCNL010000009">
    <property type="protein sequence ID" value="KAG0467530.1"/>
    <property type="molecule type" value="Genomic_DNA"/>
</dbReference>
<dbReference type="Pfam" id="PF02037">
    <property type="entry name" value="SAP"/>
    <property type="match status" value="1"/>
</dbReference>
<protein>
    <recommendedName>
        <fullName evidence="2">SAP domain-containing protein</fullName>
    </recommendedName>
</protein>
<name>A0A835UP09_VANPL</name>
<dbReference type="InterPro" id="IPR034257">
    <property type="entry name" value="Acinus_RRM"/>
</dbReference>
<dbReference type="Proteomes" id="UP000636800">
    <property type="component" value="Unassembled WGS sequence"/>
</dbReference>
<evidence type="ECO:0000313" key="6">
    <source>
        <dbReference type="Proteomes" id="UP000639772"/>
    </source>
</evidence>
<keyword evidence="5" id="KW-1185">Reference proteome</keyword>
<dbReference type="SUPFAM" id="SSF54928">
    <property type="entry name" value="RNA-binding domain, RBD"/>
    <property type="match status" value="1"/>
</dbReference>
<dbReference type="SMART" id="SM00513">
    <property type="entry name" value="SAP"/>
    <property type="match status" value="1"/>
</dbReference>
<dbReference type="AlphaFoldDB" id="A0A835UP09"/>
<feature type="compositionally biased region" description="Pro residues" evidence="1">
    <location>
        <begin position="792"/>
        <end position="803"/>
    </location>
</feature>
<evidence type="ECO:0000313" key="4">
    <source>
        <dbReference type="EMBL" id="KAG0469165.1"/>
    </source>
</evidence>
<comment type="caution">
    <text evidence="3">The sequence shown here is derived from an EMBL/GenBank/DDBJ whole genome shotgun (WGS) entry which is preliminary data.</text>
</comment>
<feature type="region of interest" description="Disordered" evidence="1">
    <location>
        <begin position="49"/>
        <end position="115"/>
    </location>
</feature>
<evidence type="ECO:0000313" key="5">
    <source>
        <dbReference type="Proteomes" id="UP000636800"/>
    </source>
</evidence>
<evidence type="ECO:0000256" key="1">
    <source>
        <dbReference type="SAM" id="MobiDB-lite"/>
    </source>
</evidence>
<feature type="compositionally biased region" description="Pro residues" evidence="1">
    <location>
        <begin position="873"/>
        <end position="888"/>
    </location>
</feature>
<proteinExistence type="predicted"/>
<dbReference type="CDD" id="cd12432">
    <property type="entry name" value="RRM_ACINU"/>
    <property type="match status" value="1"/>
</dbReference>
<reference evidence="5 6" key="1">
    <citation type="journal article" date="2020" name="Nat. Food">
        <title>A phased Vanilla planifolia genome enables genetic improvement of flavour and production.</title>
        <authorList>
            <person name="Hasing T."/>
            <person name="Tang H."/>
            <person name="Brym M."/>
            <person name="Khazi F."/>
            <person name="Huang T."/>
            <person name="Chambers A.H."/>
        </authorList>
    </citation>
    <scope>NUCLEOTIDE SEQUENCE [LARGE SCALE GENOMIC DNA]</scope>
    <source>
        <tissue evidence="3">Leaf</tissue>
    </source>
</reference>
<dbReference type="OrthoDB" id="5348404at2759"/>
<dbReference type="EMBL" id="JADCNM010000009">
    <property type="protein sequence ID" value="KAG0469165.1"/>
    <property type="molecule type" value="Genomic_DNA"/>
</dbReference>
<sequence>MPSQFPVLDNKPIDQWRVTELREELKRRKLSPKGLKEELVKRLNEAIKEEELEKGEDLDDDDSEHNQDLQNSSNEDEDDAKEDNSKSISDEDTTADKVNAPINNSNDMLGSGNYKVDEIKNVVLARKDEQNAATTKEVETSSSNNQSATPQSGMQVDDAESDQKYEDSKFSIEGSAVNQLEPGDQEVKQSSSHNYPTVGEHSCMIGNVQQTGDSQLIDEQEAGKKIEFGRVIGKDITINDGTGLKHIFVKEEVVLEHPQLGNADKINVLEPEVVKQEVEKSSSHDNPIVGEESCMVDNDQEPVDFHSNDEPEAGKKLVVDEREIDEDAMFDKQEVMNIVAMNDKDGYQNHNSVNKEVVVEHASLEHADNVNALELKVVNQGIDQPLCHSNPTAGGYSCIVGNRQEAGDSRLIDDEEAGKKLVADGQEIDKNLLSDKQEATNSIVTNDAHVCRPYGLDMKVAMEHATLKNADTLNALELVVKQHIEVDKNFLSGQQESTNSIATNAEVVGQIHVSVEEEVVVEHTLLEDADMLNTSNVAPPIKEDFADGSSEKLNLDRSSGDEFMEEDILESKHMEPDIQFHESTDISKISKANVMVVEQAAGLETSKFSPETKEMENGKPSAAVEKRKLEDTEAVGNNGAPKRQRRWNPDTIKVPEQQTTHLIDSMTPKNTEQLTVHRAFNRSNSILSEDSPKERIVPAPKRSATTSLRIDNFVRPFTLKAVQELLAKTGTLCDFWMDHIKTHCYVTYSSAEEATETRNAVYNLRWPPNGDRLLVAEFVDPREVKVRVEAPPQSPAPISPIPLTPKVTPYPQSQAPLPPSRQQTLRSQPHHSVPPLVQPPPPPPLLNPPVAREQLPPPPSKKAEPSVAAAPLLNPPPIAKEQLPPPPLKKAETPVVTLDDLFKKTKATPRIYYLPLSQEQVAAKLAAQARNPQAH</sequence>
<dbReference type="Gene3D" id="1.10.720.30">
    <property type="entry name" value="SAP domain"/>
    <property type="match status" value="1"/>
</dbReference>
<dbReference type="Proteomes" id="UP000639772">
    <property type="component" value="Chromosome 9"/>
</dbReference>
<feature type="compositionally biased region" description="Polar residues" evidence="1">
    <location>
        <begin position="810"/>
        <end position="827"/>
    </location>
</feature>
<feature type="compositionally biased region" description="Polar residues" evidence="1">
    <location>
        <begin position="140"/>
        <end position="154"/>
    </location>
</feature>
<feature type="domain" description="SAP" evidence="2">
    <location>
        <begin position="13"/>
        <end position="47"/>
    </location>
</feature>
<evidence type="ECO:0000313" key="3">
    <source>
        <dbReference type="EMBL" id="KAG0467530.1"/>
    </source>
</evidence>
<feature type="region of interest" description="Disordered" evidence="1">
    <location>
        <begin position="788"/>
        <end position="892"/>
    </location>
</feature>
<dbReference type="PANTHER" id="PTHR47031:SF3">
    <property type="entry name" value="SAP DOMAIN-CONTAINING PROTEIN"/>
    <property type="match status" value="1"/>
</dbReference>
<evidence type="ECO:0000259" key="2">
    <source>
        <dbReference type="PROSITE" id="PS50800"/>
    </source>
</evidence>
<dbReference type="PANTHER" id="PTHR47031">
    <property type="entry name" value="SAP DNA-BINDING DOMAIN-CONTAINING PROTEIN"/>
    <property type="match status" value="1"/>
</dbReference>
<dbReference type="InterPro" id="IPR035979">
    <property type="entry name" value="RBD_domain_sf"/>
</dbReference>
<dbReference type="Pfam" id="PF16294">
    <property type="entry name" value="RSB_motif"/>
    <property type="match status" value="1"/>
</dbReference>
<dbReference type="InterPro" id="IPR036361">
    <property type="entry name" value="SAP_dom_sf"/>
</dbReference>
<feature type="region of interest" description="Disordered" evidence="1">
    <location>
        <begin position="130"/>
        <end position="167"/>
    </location>
</feature>
<dbReference type="PROSITE" id="PS50800">
    <property type="entry name" value="SAP"/>
    <property type="match status" value="1"/>
</dbReference>
<gene>
    <name evidence="4" type="ORF">HPP92_018493</name>
    <name evidence="3" type="ORF">HPP92_019110</name>
</gene>
<dbReference type="InterPro" id="IPR003034">
    <property type="entry name" value="SAP_dom"/>
</dbReference>
<dbReference type="InterPro" id="IPR032552">
    <property type="entry name" value="RSB_motif"/>
</dbReference>
<feature type="compositionally biased region" description="Acidic residues" evidence="1">
    <location>
        <begin position="52"/>
        <end position="63"/>
    </location>
</feature>
<accession>A0A835UP09</accession>